<gene>
    <name evidence="1" type="ORF">CRM94_09145</name>
</gene>
<evidence type="ECO:0000313" key="1">
    <source>
        <dbReference type="EMBL" id="PEH42297.1"/>
    </source>
</evidence>
<reference evidence="2" key="1">
    <citation type="submission" date="2017-09" db="EMBL/GenBank/DDBJ databases">
        <title>FDA dAtabase for Regulatory Grade micrObial Sequences (FDA-ARGOS): Supporting development and validation of Infectious Disease Dx tests.</title>
        <authorList>
            <person name="Minogue T."/>
            <person name="Wolcott M."/>
            <person name="Wasieloski L."/>
            <person name="Aguilar W."/>
            <person name="Moore D."/>
            <person name="Tallon L."/>
            <person name="Sadzewicz L."/>
            <person name="Ott S."/>
            <person name="Zhao X."/>
            <person name="Nagaraj S."/>
            <person name="Vavikolanu K."/>
            <person name="Aluvathingal J."/>
            <person name="Nadendla S."/>
            <person name="Sichtig H."/>
        </authorList>
    </citation>
    <scope>NUCLEOTIDE SEQUENCE [LARGE SCALE GENOMIC DNA]</scope>
    <source>
        <strain evidence="2">FDAARGOS_390</strain>
    </source>
</reference>
<comment type="caution">
    <text evidence="1">The sequence shown here is derived from an EMBL/GenBank/DDBJ whole genome shotgun (WGS) entry which is preliminary data.</text>
</comment>
<dbReference type="EMBL" id="PDDY01000001">
    <property type="protein sequence ID" value="PEH42297.1"/>
    <property type="molecule type" value="Genomic_DNA"/>
</dbReference>
<dbReference type="Proteomes" id="UP000220629">
    <property type="component" value="Unassembled WGS sequence"/>
</dbReference>
<dbReference type="RefSeq" id="WP_098152092.1">
    <property type="nucleotide sequence ID" value="NZ_CADEQK010000001.1"/>
</dbReference>
<proteinExistence type="predicted"/>
<protein>
    <submittedName>
        <fullName evidence="1">Uncharacterized protein</fullName>
    </submittedName>
</protein>
<evidence type="ECO:0000313" key="2">
    <source>
        <dbReference type="Proteomes" id="UP000220629"/>
    </source>
</evidence>
<name>A0A2A7SF64_BURGA</name>
<accession>A0A2A7SF64</accession>
<dbReference type="AlphaFoldDB" id="A0A2A7SF64"/>
<sequence>MPNLSFHIQAETMPPAECLAALSLDCIELCTKVLEAELRNVHIVYLAVRLGHGHPVFAELRYRHEPFRPRAVMNRFLDELEGAIVRHTGLLARIRCFAYVASDIYARN</sequence>
<organism evidence="1 2">
    <name type="scientific">Burkholderia gladioli</name>
    <name type="common">Pseudomonas marginata</name>
    <name type="synonym">Phytomonas marginata</name>
    <dbReference type="NCBI Taxonomy" id="28095"/>
    <lineage>
        <taxon>Bacteria</taxon>
        <taxon>Pseudomonadati</taxon>
        <taxon>Pseudomonadota</taxon>
        <taxon>Betaproteobacteria</taxon>
        <taxon>Burkholderiales</taxon>
        <taxon>Burkholderiaceae</taxon>
        <taxon>Burkholderia</taxon>
    </lineage>
</organism>